<dbReference type="InterPro" id="IPR037165">
    <property type="entry name" value="AldOxase/xan_DH_Mopterin-bd_sf"/>
</dbReference>
<dbReference type="InterPro" id="IPR046867">
    <property type="entry name" value="AldOxase/xan_DH_MoCoBD2"/>
</dbReference>
<dbReference type="SUPFAM" id="SSF56003">
    <property type="entry name" value="Molybdenum cofactor-binding domain"/>
    <property type="match status" value="1"/>
</dbReference>
<dbReference type="STRING" id="29172.A0A0D8Y670"/>
<reference evidence="3" key="2">
    <citation type="journal article" date="2016" name="Sci. Rep.">
        <title>Dictyocaulus viviparus genome, variome and transcriptome elucidate lungworm biology and support future intervention.</title>
        <authorList>
            <person name="McNulty S.N."/>
            <person name="Strube C."/>
            <person name="Rosa B.A."/>
            <person name="Martin J.C."/>
            <person name="Tyagi R."/>
            <person name="Choi Y.J."/>
            <person name="Wang Q."/>
            <person name="Hallsworth Pepin K."/>
            <person name="Zhang X."/>
            <person name="Ozersky P."/>
            <person name="Wilson R.K."/>
            <person name="Sternberg P.W."/>
            <person name="Gasser R.B."/>
            <person name="Mitreva M."/>
        </authorList>
    </citation>
    <scope>NUCLEOTIDE SEQUENCE [LARGE SCALE GENOMIC DNA]</scope>
    <source>
        <strain evidence="3">HannoverDv2000</strain>
    </source>
</reference>
<keyword evidence="3" id="KW-1185">Reference proteome</keyword>
<gene>
    <name evidence="2" type="ORF">DICVIV_03723</name>
</gene>
<dbReference type="Proteomes" id="UP000053766">
    <property type="component" value="Unassembled WGS sequence"/>
</dbReference>
<name>A0A0D8Y670_DICVI</name>
<feature type="domain" description="Aldehyde oxidase/xanthine dehydrogenase second molybdopterin binding" evidence="1">
    <location>
        <begin position="35"/>
        <end position="152"/>
    </location>
</feature>
<evidence type="ECO:0000259" key="1">
    <source>
        <dbReference type="Pfam" id="PF20256"/>
    </source>
</evidence>
<dbReference type="GO" id="GO:0005506">
    <property type="term" value="F:iron ion binding"/>
    <property type="evidence" value="ECO:0007669"/>
    <property type="project" value="InterPro"/>
</dbReference>
<dbReference type="AlphaFoldDB" id="A0A0D8Y670"/>
<dbReference type="FunFam" id="3.30.365.10:FF:000004">
    <property type="entry name" value="Xanthine dehydrogenase oxidase"/>
    <property type="match status" value="1"/>
</dbReference>
<accession>A0A0D8Y670</accession>
<proteinExistence type="predicted"/>
<dbReference type="PANTHER" id="PTHR45444:SF3">
    <property type="entry name" value="XANTHINE DEHYDROGENASE"/>
    <property type="match status" value="1"/>
</dbReference>
<organism evidence="2 3">
    <name type="scientific">Dictyocaulus viviparus</name>
    <name type="common">Bovine lungworm</name>
    <dbReference type="NCBI Taxonomy" id="29172"/>
    <lineage>
        <taxon>Eukaryota</taxon>
        <taxon>Metazoa</taxon>
        <taxon>Ecdysozoa</taxon>
        <taxon>Nematoda</taxon>
        <taxon>Chromadorea</taxon>
        <taxon>Rhabditida</taxon>
        <taxon>Rhabditina</taxon>
        <taxon>Rhabditomorpha</taxon>
        <taxon>Strongyloidea</taxon>
        <taxon>Metastrongylidae</taxon>
        <taxon>Dictyocaulus</taxon>
    </lineage>
</organism>
<evidence type="ECO:0000313" key="2">
    <source>
        <dbReference type="EMBL" id="KJH50086.1"/>
    </source>
</evidence>
<dbReference type="EMBL" id="KN716215">
    <property type="protein sequence ID" value="KJH50086.1"/>
    <property type="molecule type" value="Genomic_DNA"/>
</dbReference>
<dbReference type="PANTHER" id="PTHR45444">
    <property type="entry name" value="XANTHINE DEHYDROGENASE"/>
    <property type="match status" value="1"/>
</dbReference>
<evidence type="ECO:0000313" key="3">
    <source>
        <dbReference type="Proteomes" id="UP000053766"/>
    </source>
</evidence>
<reference evidence="2 3" key="1">
    <citation type="submission" date="2013-11" db="EMBL/GenBank/DDBJ databases">
        <title>Draft genome of the bovine lungworm Dictyocaulus viviparus.</title>
        <authorList>
            <person name="Mitreva M."/>
        </authorList>
    </citation>
    <scope>NUCLEOTIDE SEQUENCE [LARGE SCALE GENOMIC DNA]</scope>
    <source>
        <strain evidence="2 3">HannoverDv2000</strain>
    </source>
</reference>
<feature type="domain" description="Aldehyde oxidase/xanthine dehydrogenase second molybdopterin binding" evidence="1">
    <location>
        <begin position="158"/>
        <end position="283"/>
    </location>
</feature>
<dbReference type="GO" id="GO:0016491">
    <property type="term" value="F:oxidoreductase activity"/>
    <property type="evidence" value="ECO:0007669"/>
    <property type="project" value="InterPro"/>
</dbReference>
<dbReference type="InterPro" id="IPR016208">
    <property type="entry name" value="Ald_Oxase/xanthine_DH-like"/>
</dbReference>
<dbReference type="OrthoDB" id="8300278at2759"/>
<dbReference type="Pfam" id="PF20256">
    <property type="entry name" value="MoCoBD_2"/>
    <property type="match status" value="2"/>
</dbReference>
<dbReference type="Gene3D" id="3.30.365.10">
    <property type="entry name" value="Aldehyde oxidase/xanthine dehydrogenase, molybdopterin binding domain"/>
    <property type="match status" value="3"/>
</dbReference>
<protein>
    <submittedName>
        <fullName evidence="2">Aldehyde oxidase and xanthine dehydrogenase, molybdopterin binding domain protein</fullName>
    </submittedName>
</protein>
<sequence>MNHDKIREMNLYDEGDCTPFGMHLKQCNIRRTWYECKETSDYLNRLEFVKQFNKKRGIYLTPTKFGIGFGIKQLNQAGALVLIYLDGSVLVTHGGIEMGQGLHTKILQITSRLLNISIEKVHIQETTSDKVPNSSPTSASVGSDINGLAVQKSNPTGNWEDWVQQAYIERVSLSATGFGTLDNEPVDFFNGKGAELYGYCVYGTACSEVEIDCLTGDHRILRTDIVMDVGDSLNPAVDIGQIEGAFIQGYGLFTMEEIKIRPNGMRLTRGPSTYKIPSADDAPRCFNVRLLKGSSNQKGIFSSKAVGEPSLFLGASVFFAIREAVRSFRLDHCLNDYFRFDSPATAEQIRMACVDEISKKIPNLPSEVSFTPWTTTL</sequence>